<accession>A0AAN5R6H3</accession>
<reference evidence="2" key="2">
    <citation type="submission" date="2020-11" db="EMBL/GenBank/DDBJ databases">
        <authorList>
            <consortium name="NCBI Pathogen Detection Project"/>
        </authorList>
    </citation>
    <scope>NUCLEOTIDE SEQUENCE</scope>
    <source>
        <strain evidence="2">D3612</strain>
    </source>
</reference>
<dbReference type="InterPro" id="IPR036977">
    <property type="entry name" value="DNA_primase_Znf_CHC2"/>
</dbReference>
<feature type="non-terminal residue" evidence="2">
    <location>
        <position position="102"/>
    </location>
</feature>
<dbReference type="Gene3D" id="3.90.580.10">
    <property type="entry name" value="Zinc finger, CHC2-type domain"/>
    <property type="match status" value="1"/>
</dbReference>
<name>A0AAN5R6H3_LEGPN</name>
<evidence type="ECO:0000313" key="2">
    <source>
        <dbReference type="EMBL" id="HAT1597688.1"/>
    </source>
</evidence>
<comment type="caution">
    <text evidence="2">The sequence shown here is derived from an EMBL/GenBank/DDBJ whole genome shotgun (WGS) entry which is preliminary data.</text>
</comment>
<proteinExistence type="predicted"/>
<dbReference type="Pfam" id="PF08273">
    <property type="entry name" value="Zn_Ribbon_Prim"/>
    <property type="match status" value="1"/>
</dbReference>
<evidence type="ECO:0000259" key="1">
    <source>
        <dbReference type="SMART" id="SM00778"/>
    </source>
</evidence>
<dbReference type="GO" id="GO:0008270">
    <property type="term" value="F:zinc ion binding"/>
    <property type="evidence" value="ECO:0007669"/>
    <property type="project" value="InterPro"/>
</dbReference>
<dbReference type="InterPro" id="IPR013237">
    <property type="entry name" value="Phage_T7_Gp4_N"/>
</dbReference>
<dbReference type="GO" id="GO:0006260">
    <property type="term" value="P:DNA replication"/>
    <property type="evidence" value="ECO:0007669"/>
    <property type="project" value="InterPro"/>
</dbReference>
<dbReference type="AlphaFoldDB" id="A0AAN5R6H3"/>
<dbReference type="GO" id="GO:0003677">
    <property type="term" value="F:DNA binding"/>
    <property type="evidence" value="ECO:0007669"/>
    <property type="project" value="InterPro"/>
</dbReference>
<dbReference type="SMART" id="SM00778">
    <property type="entry name" value="Prim_Zn_Ribbon"/>
    <property type="match status" value="1"/>
</dbReference>
<sequence>MRFIIHTAQGQWPKILSALGIDKSYLKNKHGECPVCGGKDRFRFDDKEGRGTFYCNQCGSGNGVKLLQNFHRCSYLEAIKKVEKFLSISYEQICMYRPDIIS</sequence>
<protein>
    <recommendedName>
        <fullName evidence="1">DNA primase/helicase Gp4 N-terminal Bacteriophage T7-like domain-containing protein</fullName>
    </recommendedName>
</protein>
<dbReference type="Proteomes" id="UP000861567">
    <property type="component" value="Unassembled WGS sequence"/>
</dbReference>
<organism evidence="2 3">
    <name type="scientific">Legionella pneumophila</name>
    <dbReference type="NCBI Taxonomy" id="446"/>
    <lineage>
        <taxon>Bacteria</taxon>
        <taxon>Pseudomonadati</taxon>
        <taxon>Pseudomonadota</taxon>
        <taxon>Gammaproteobacteria</taxon>
        <taxon>Legionellales</taxon>
        <taxon>Legionellaceae</taxon>
        <taxon>Legionella</taxon>
    </lineage>
</organism>
<evidence type="ECO:0000313" key="3">
    <source>
        <dbReference type="Proteomes" id="UP000861567"/>
    </source>
</evidence>
<dbReference type="GO" id="GO:0004386">
    <property type="term" value="F:helicase activity"/>
    <property type="evidence" value="ECO:0007669"/>
    <property type="project" value="InterPro"/>
</dbReference>
<dbReference type="EMBL" id="DACSEI010000056">
    <property type="protein sequence ID" value="HAT1597688.1"/>
    <property type="molecule type" value="Genomic_DNA"/>
</dbReference>
<feature type="domain" description="DNA primase/helicase Gp4 N-terminal Bacteriophage T7-like" evidence="1">
    <location>
        <begin position="28"/>
        <end position="64"/>
    </location>
</feature>
<reference evidence="2" key="1">
    <citation type="journal article" date="2018" name="Genome Biol.">
        <title>SKESA: strategic k-mer extension for scrupulous assemblies.</title>
        <authorList>
            <person name="Souvorov A."/>
            <person name="Agarwala R."/>
            <person name="Lipman D.J."/>
        </authorList>
    </citation>
    <scope>NUCLEOTIDE SEQUENCE</scope>
    <source>
        <strain evidence="2">D3612</strain>
    </source>
</reference>
<dbReference type="SUPFAM" id="SSF57783">
    <property type="entry name" value="Zinc beta-ribbon"/>
    <property type="match status" value="1"/>
</dbReference>
<gene>
    <name evidence="2" type="ORF">I8Y58_002953</name>
</gene>